<sequence length="377" mass="42672">MKPVLFLLLFIATVQLYHATHYSFPESEIEYEYAGTPLVSFALQFTAHGNAVIRAGWLMCNKTPTEDCVTLWNTSWGGDRCSSGAPKLSSTCPTEYCLSNVSVTFPWSEGNYPNVTYASTCFHRPHDLEGNVTLMLPGLTDNVRYYTAYLTVRANVPDHDGYFETRTYVKRFALMLHTQTGLECGCHEMIVHFLTFNTTLESGVSAMFAFKTSKTDAGEVIKLVDPQHNSTYLAYGDNRIRAVLLSVQNASNVIFQVTVLDVDNSKSMYVEYNLFKNQHHRAYRRVVCHPMQREHMAQQCGARSTATPGDDAKETDGAEESMKTEKKTEKAYTVTEDTNELRDTSQKTFLCLTTSEWFTFGVVTVILILMKYLPRDR</sequence>
<evidence type="ECO:0000256" key="2">
    <source>
        <dbReference type="SAM" id="Phobius"/>
    </source>
</evidence>
<evidence type="ECO:0000313" key="4">
    <source>
        <dbReference type="Proteomes" id="UP000113968"/>
    </source>
</evidence>
<feature type="compositionally biased region" description="Basic and acidic residues" evidence="1">
    <location>
        <begin position="310"/>
        <end position="329"/>
    </location>
</feature>
<feature type="transmembrane region" description="Helical" evidence="2">
    <location>
        <begin position="357"/>
        <end position="374"/>
    </location>
</feature>
<dbReference type="InterPro" id="IPR057759">
    <property type="entry name" value="UL148-like"/>
</dbReference>
<dbReference type="Proteomes" id="UP000113968">
    <property type="component" value="Segment"/>
</dbReference>
<keyword evidence="2" id="KW-1133">Transmembrane helix</keyword>
<dbReference type="EMBL" id="FJ483970">
    <property type="protein sequence ID" value="AEV80827.1"/>
    <property type="molecule type" value="Genomic_DNA"/>
</dbReference>
<organism evidence="3 4">
    <name type="scientific">Aotine betaherpesvirus 1</name>
    <dbReference type="NCBI Taxonomy" id="50290"/>
    <lineage>
        <taxon>Viruses</taxon>
        <taxon>Duplodnaviria</taxon>
        <taxon>Heunggongvirae</taxon>
        <taxon>Peploviricota</taxon>
        <taxon>Herviviricetes</taxon>
        <taxon>Herpesvirales</taxon>
        <taxon>Orthoherpesviridae</taxon>
        <taxon>Betaherpesvirinae</taxon>
        <taxon>Cytomegalovirus</taxon>
        <taxon>Cytomegalovirus aotinebeta1</taxon>
    </lineage>
</organism>
<evidence type="ECO:0000313" key="3">
    <source>
        <dbReference type="EMBL" id="AEV80827.1"/>
    </source>
</evidence>
<feature type="region of interest" description="Disordered" evidence="1">
    <location>
        <begin position="298"/>
        <end position="329"/>
    </location>
</feature>
<name>G8XUI6_9BETA</name>
<dbReference type="GeneID" id="11464194"/>
<proteinExistence type="predicted"/>
<gene>
    <name evidence="3" type="primary">UL148</name>
</gene>
<evidence type="ECO:0000256" key="1">
    <source>
        <dbReference type="SAM" id="MobiDB-lite"/>
    </source>
</evidence>
<dbReference type="Pfam" id="PF25726">
    <property type="entry name" value="UL148"/>
    <property type="match status" value="1"/>
</dbReference>
<keyword evidence="2" id="KW-0472">Membrane</keyword>
<dbReference type="OrthoDB" id="32511at10239"/>
<protein>
    <submittedName>
        <fullName evidence="3">Membrane protein UL148</fullName>
    </submittedName>
</protein>
<dbReference type="RefSeq" id="YP_004940137.1">
    <property type="nucleotide sequence ID" value="NC_016447.1"/>
</dbReference>
<accession>G8XUI6</accession>
<dbReference type="KEGG" id="vg:11464194"/>
<keyword evidence="4" id="KW-1185">Reference proteome</keyword>
<keyword evidence="2" id="KW-0812">Transmembrane</keyword>
<reference evidence="3" key="1">
    <citation type="submission" date="2011-12" db="EMBL/GenBank/DDBJ databases">
        <title>Comparative genomics of primate cytomegaloviruses.</title>
        <authorList>
            <person name="Davison A.J."/>
            <person name="Holton M."/>
            <person name="Dolan A."/>
            <person name="Dargan D.J."/>
            <person name="Gatherer D."/>
            <person name="Hayward G.S."/>
        </authorList>
    </citation>
    <scope>NUCLEOTIDE SEQUENCE [LARGE SCALE GENOMIC DNA]</scope>
    <source>
        <strain evidence="3">S34E</strain>
    </source>
</reference>